<protein>
    <submittedName>
        <fullName evidence="6">Mss4-like protein</fullName>
    </submittedName>
</protein>
<dbReference type="AlphaFoldDB" id="A0AAD4MCK8"/>
<evidence type="ECO:0000313" key="6">
    <source>
        <dbReference type="EMBL" id="KAI0307625.1"/>
    </source>
</evidence>
<comment type="caution">
    <text evidence="6">The sequence shown here is derived from an EMBL/GenBank/DDBJ whole genome shotgun (WGS) entry which is preliminary data.</text>
</comment>
<dbReference type="PROSITE" id="PS51891">
    <property type="entry name" value="CENP_V_GFA"/>
    <property type="match status" value="1"/>
</dbReference>
<dbReference type="GO" id="GO:0046872">
    <property type="term" value="F:metal ion binding"/>
    <property type="evidence" value="ECO:0007669"/>
    <property type="project" value="UniProtKB-KW"/>
</dbReference>
<evidence type="ECO:0000256" key="2">
    <source>
        <dbReference type="ARBA" id="ARBA00022723"/>
    </source>
</evidence>
<feature type="domain" description="CENP-V/GFA" evidence="5">
    <location>
        <begin position="12"/>
        <end position="144"/>
    </location>
</feature>
<organism evidence="6 7">
    <name type="scientific">Multifurca ochricompacta</name>
    <dbReference type="NCBI Taxonomy" id="376703"/>
    <lineage>
        <taxon>Eukaryota</taxon>
        <taxon>Fungi</taxon>
        <taxon>Dikarya</taxon>
        <taxon>Basidiomycota</taxon>
        <taxon>Agaricomycotina</taxon>
        <taxon>Agaricomycetes</taxon>
        <taxon>Russulales</taxon>
        <taxon>Russulaceae</taxon>
        <taxon>Multifurca</taxon>
    </lineage>
</organism>
<name>A0AAD4MCK8_9AGAM</name>
<evidence type="ECO:0000256" key="1">
    <source>
        <dbReference type="ARBA" id="ARBA00005495"/>
    </source>
</evidence>
<dbReference type="InterPro" id="IPR006913">
    <property type="entry name" value="CENP-V/GFA"/>
</dbReference>
<dbReference type="SUPFAM" id="SSF51316">
    <property type="entry name" value="Mss4-like"/>
    <property type="match status" value="1"/>
</dbReference>
<keyword evidence="2" id="KW-0479">Metal-binding</keyword>
<sequence>MSSSPPSPSSPLTGSCFCGAITYALSSPPVLRAYCHCTQCQRLTGCPFIHTLHFPSSAFSWTHDAPVHTFINPHRPWKTRTRCQVCGVTIASHNSKTDRVSVWGSHLARDDSGCILHWEDVRPTAHMFYGTRLLEIDDNLGKWEGYEGKSDRIA</sequence>
<dbReference type="EMBL" id="WTXG01000001">
    <property type="protein sequence ID" value="KAI0307625.1"/>
    <property type="molecule type" value="Genomic_DNA"/>
</dbReference>
<proteinExistence type="inferred from homology"/>
<evidence type="ECO:0000313" key="7">
    <source>
        <dbReference type="Proteomes" id="UP001203297"/>
    </source>
</evidence>
<keyword evidence="3" id="KW-0862">Zinc</keyword>
<comment type="similarity">
    <text evidence="1">Belongs to the Gfa family.</text>
</comment>
<dbReference type="Proteomes" id="UP001203297">
    <property type="component" value="Unassembled WGS sequence"/>
</dbReference>
<evidence type="ECO:0000256" key="4">
    <source>
        <dbReference type="ARBA" id="ARBA00023239"/>
    </source>
</evidence>
<accession>A0AAD4MCK8</accession>
<reference evidence="6" key="1">
    <citation type="journal article" date="2022" name="New Phytol.">
        <title>Evolutionary transition to the ectomycorrhizal habit in the genomes of a hyperdiverse lineage of mushroom-forming fungi.</title>
        <authorList>
            <person name="Looney B."/>
            <person name="Miyauchi S."/>
            <person name="Morin E."/>
            <person name="Drula E."/>
            <person name="Courty P.E."/>
            <person name="Kohler A."/>
            <person name="Kuo A."/>
            <person name="LaButti K."/>
            <person name="Pangilinan J."/>
            <person name="Lipzen A."/>
            <person name="Riley R."/>
            <person name="Andreopoulos W."/>
            <person name="He G."/>
            <person name="Johnson J."/>
            <person name="Nolan M."/>
            <person name="Tritt A."/>
            <person name="Barry K.W."/>
            <person name="Grigoriev I.V."/>
            <person name="Nagy L.G."/>
            <person name="Hibbett D."/>
            <person name="Henrissat B."/>
            <person name="Matheny P.B."/>
            <person name="Labbe J."/>
            <person name="Martin F.M."/>
        </authorList>
    </citation>
    <scope>NUCLEOTIDE SEQUENCE</scope>
    <source>
        <strain evidence="6">BPL690</strain>
    </source>
</reference>
<evidence type="ECO:0000256" key="3">
    <source>
        <dbReference type="ARBA" id="ARBA00022833"/>
    </source>
</evidence>
<keyword evidence="4" id="KW-0456">Lyase</keyword>
<dbReference type="InterPro" id="IPR011057">
    <property type="entry name" value="Mss4-like_sf"/>
</dbReference>
<dbReference type="PANTHER" id="PTHR33337">
    <property type="entry name" value="GFA DOMAIN-CONTAINING PROTEIN"/>
    <property type="match status" value="1"/>
</dbReference>
<dbReference type="PANTHER" id="PTHR33337:SF40">
    <property type="entry name" value="CENP-V_GFA DOMAIN-CONTAINING PROTEIN-RELATED"/>
    <property type="match status" value="1"/>
</dbReference>
<dbReference type="GO" id="GO:0016846">
    <property type="term" value="F:carbon-sulfur lyase activity"/>
    <property type="evidence" value="ECO:0007669"/>
    <property type="project" value="InterPro"/>
</dbReference>
<dbReference type="Gene3D" id="3.90.1590.10">
    <property type="entry name" value="glutathione-dependent formaldehyde- activating enzyme (gfa)"/>
    <property type="match status" value="1"/>
</dbReference>
<evidence type="ECO:0000259" key="5">
    <source>
        <dbReference type="PROSITE" id="PS51891"/>
    </source>
</evidence>
<keyword evidence="7" id="KW-1185">Reference proteome</keyword>
<gene>
    <name evidence="6" type="ORF">B0F90DRAFT_1620797</name>
</gene>
<dbReference type="Pfam" id="PF04828">
    <property type="entry name" value="GFA"/>
    <property type="match status" value="1"/>
</dbReference>